<dbReference type="Gene3D" id="3.40.50.150">
    <property type="entry name" value="Vaccinia Virus protein VP39"/>
    <property type="match status" value="1"/>
</dbReference>
<gene>
    <name evidence="2" type="ORF">CEUSTIGMA_g2095.t1</name>
</gene>
<dbReference type="SUPFAM" id="SSF53335">
    <property type="entry name" value="S-adenosyl-L-methionine-dependent methyltransferases"/>
    <property type="match status" value="1"/>
</dbReference>
<accession>A0A250WUY8</accession>
<evidence type="ECO:0008006" key="4">
    <source>
        <dbReference type="Google" id="ProtNLM"/>
    </source>
</evidence>
<sequence>MNDILARSWDAAAELYTKELAPRFMPWILEGVIRMRSFITLLPAEGMILVPCCGPGLELPLLWEELGARYDVLGIDLSEGMVEEASRVIYQHTQNRHNLRVQKGEGVWSVDQTEAEYLRVPRLLRGGEDEQSALKAGLENTKECSPCKIQNPSQVQGDMAAGRNMKAIIGDATSLHNLYSGSAAVVFSSFGLQQLGAKAPQALKSWLECLASGGVAVVLMWPSQCETLGPWKAYDEAVKKLKEKQQNIQQATRTSSSPNCRSVSLPVSQSEAGKGLGSTSGMIDRVDYTQEEKSADMKAEERGVLDSPLQLEEWERGLTSAACELKDVVLMEDCLIQHRMTWPSVDTFWKVMTYGGPWHARKLLFGDSYMSELEIMFKTELQRHLQFINQDRVHSSGVESLSWEDSHVLEHTPCARLLIFQKKSCCQEELNNSRAVGEVAHLRNKL</sequence>
<feature type="compositionally biased region" description="Polar residues" evidence="1">
    <location>
        <begin position="246"/>
        <end position="277"/>
    </location>
</feature>
<name>A0A250WUY8_9CHLO</name>
<dbReference type="InterPro" id="IPR029063">
    <property type="entry name" value="SAM-dependent_MTases_sf"/>
</dbReference>
<dbReference type="AlphaFoldDB" id="A0A250WUY8"/>
<evidence type="ECO:0000313" key="2">
    <source>
        <dbReference type="EMBL" id="GAX74647.1"/>
    </source>
</evidence>
<dbReference type="Proteomes" id="UP000232323">
    <property type="component" value="Unassembled WGS sequence"/>
</dbReference>
<evidence type="ECO:0000313" key="3">
    <source>
        <dbReference type="Proteomes" id="UP000232323"/>
    </source>
</evidence>
<evidence type="ECO:0000256" key="1">
    <source>
        <dbReference type="SAM" id="MobiDB-lite"/>
    </source>
</evidence>
<feature type="region of interest" description="Disordered" evidence="1">
    <location>
        <begin position="245"/>
        <end position="277"/>
    </location>
</feature>
<keyword evidence="3" id="KW-1185">Reference proteome</keyword>
<proteinExistence type="predicted"/>
<dbReference type="EMBL" id="BEGY01000008">
    <property type="protein sequence ID" value="GAX74647.1"/>
    <property type="molecule type" value="Genomic_DNA"/>
</dbReference>
<dbReference type="OrthoDB" id="66144at2759"/>
<protein>
    <recommendedName>
        <fullName evidence="4">Methyltransferase domain-containing protein</fullName>
    </recommendedName>
</protein>
<reference evidence="2 3" key="1">
    <citation type="submission" date="2017-08" db="EMBL/GenBank/DDBJ databases">
        <title>Acidophilic green algal genome provides insights into adaptation to an acidic environment.</title>
        <authorList>
            <person name="Hirooka S."/>
            <person name="Hirose Y."/>
            <person name="Kanesaki Y."/>
            <person name="Higuchi S."/>
            <person name="Fujiwara T."/>
            <person name="Onuma R."/>
            <person name="Era A."/>
            <person name="Ohbayashi R."/>
            <person name="Uzuka A."/>
            <person name="Nozaki H."/>
            <person name="Yoshikawa H."/>
            <person name="Miyagishima S.Y."/>
        </authorList>
    </citation>
    <scope>NUCLEOTIDE SEQUENCE [LARGE SCALE GENOMIC DNA]</scope>
    <source>
        <strain evidence="2 3">NIES-2499</strain>
    </source>
</reference>
<comment type="caution">
    <text evidence="2">The sequence shown here is derived from an EMBL/GenBank/DDBJ whole genome shotgun (WGS) entry which is preliminary data.</text>
</comment>
<organism evidence="2 3">
    <name type="scientific">Chlamydomonas eustigma</name>
    <dbReference type="NCBI Taxonomy" id="1157962"/>
    <lineage>
        <taxon>Eukaryota</taxon>
        <taxon>Viridiplantae</taxon>
        <taxon>Chlorophyta</taxon>
        <taxon>core chlorophytes</taxon>
        <taxon>Chlorophyceae</taxon>
        <taxon>CS clade</taxon>
        <taxon>Chlamydomonadales</taxon>
        <taxon>Chlamydomonadaceae</taxon>
        <taxon>Chlamydomonas</taxon>
    </lineage>
</organism>